<evidence type="ECO:0000313" key="1">
    <source>
        <dbReference type="EMBL" id="KAF9543761.1"/>
    </source>
</evidence>
<dbReference type="AlphaFoldDB" id="A0A9P6F7K8"/>
<keyword evidence="2" id="KW-1185">Reference proteome</keyword>
<proteinExistence type="predicted"/>
<gene>
    <name evidence="1" type="ORF">EC957_000456</name>
</gene>
<dbReference type="Proteomes" id="UP000723463">
    <property type="component" value="Unassembled WGS sequence"/>
</dbReference>
<accession>A0A9P6F7K8</accession>
<name>A0A9P6F7K8_9FUNG</name>
<dbReference type="EMBL" id="JAAAXW010000105">
    <property type="protein sequence ID" value="KAF9543761.1"/>
    <property type="molecule type" value="Genomic_DNA"/>
</dbReference>
<reference evidence="1" key="1">
    <citation type="journal article" date="2020" name="Fungal Divers.">
        <title>Resolving the Mortierellaceae phylogeny through synthesis of multi-gene phylogenetics and phylogenomics.</title>
        <authorList>
            <person name="Vandepol N."/>
            <person name="Liber J."/>
            <person name="Desiro A."/>
            <person name="Na H."/>
            <person name="Kennedy M."/>
            <person name="Barry K."/>
            <person name="Grigoriev I.V."/>
            <person name="Miller A.N."/>
            <person name="O'Donnell K."/>
            <person name="Stajich J.E."/>
            <person name="Bonito G."/>
        </authorList>
    </citation>
    <scope>NUCLEOTIDE SEQUENCE</scope>
    <source>
        <strain evidence="1">NRRL 2591</strain>
    </source>
</reference>
<sequence length="174" mass="19574">MTIQGVYLVPIRKETIEFQMIDDRLDRLVVLYEIIYAEVISGYLGNEDEWNGTTYYHGTSHCGCNDLMITNPEGSRIPVNAWCKNSQCCTKGIISSGFLKVKSPQGHFFSPQAETARAMAIGKTSEVASESPLMSIFVCVARNPQNKVTNDFEDYHFVQNDNDILPVYIAIVHK</sequence>
<comment type="caution">
    <text evidence="1">The sequence shown here is derived from an EMBL/GenBank/DDBJ whole genome shotgun (WGS) entry which is preliminary data.</text>
</comment>
<protein>
    <submittedName>
        <fullName evidence="1">Uncharacterized protein</fullName>
    </submittedName>
</protein>
<evidence type="ECO:0000313" key="2">
    <source>
        <dbReference type="Proteomes" id="UP000723463"/>
    </source>
</evidence>
<organism evidence="1 2">
    <name type="scientific">Mortierella hygrophila</name>
    <dbReference type="NCBI Taxonomy" id="979708"/>
    <lineage>
        <taxon>Eukaryota</taxon>
        <taxon>Fungi</taxon>
        <taxon>Fungi incertae sedis</taxon>
        <taxon>Mucoromycota</taxon>
        <taxon>Mortierellomycotina</taxon>
        <taxon>Mortierellomycetes</taxon>
        <taxon>Mortierellales</taxon>
        <taxon>Mortierellaceae</taxon>
        <taxon>Mortierella</taxon>
    </lineage>
</organism>